<feature type="region of interest" description="Disordered" evidence="9">
    <location>
        <begin position="302"/>
        <end position="322"/>
    </location>
</feature>
<sequence>MCCTESAQSPRPRVVLADVVVPGWRELASKLPPGAQQNCPSFSAQRRCRSFHSKLVVSAAAAAPTTEEKSSANVPGDRSLGASLPGGRTAIKLIKGGADGGKEHVGKPYTVRGWVRTVRKQKAFSFIEVNDGSTLFGLQIIVNPECEGYSLIEDGQVATGASVAAVGELTESPGGRQKVELKASKLQLLGACDPGSYPLQKKKHTLEFLRTIAHLRPRTNTMGAVMRVRSALAFATHLFFRQRGFQYVHTPIISAADCEGAGEVFQVTTMLRDFERAVESGMPSAGQLDELRAAASQQGGRVAEAKAATKAPDASADATRQEKQAVQKLLELKQQVADAEQGSRLASGIPKKADGRPDYSQDFFDGPAYLTVSGQLQGECYAMGLGDIYTFGPTFRAENSMTTRHLAEFWMIEPELAFADLSTVNECAEGYVRFCIRYVLEHCAEDLAFFEQQYEKGLLNRLQAVADQDFAVITYTEAVKELKGCGKSFEFPVEWGIDLQTEHERFLAEQVFQGRPLILTNYPADIKAFYMRLNEDGKTVAAMDLLVPKVGELVGGSQREERLDVMEARMAQSGLKPEDYWWYLDLRRYGSAPHGGFGLGFERLVQFATGMDNIRDVIPFPRYPAHCDF</sequence>
<comment type="caution">
    <text evidence="12">The sequence shown here is derived from an EMBL/GenBank/DDBJ whole genome shotgun (WGS) entry which is preliminary data.</text>
</comment>
<dbReference type="Pfam" id="PF00152">
    <property type="entry name" value="tRNA-synt_2"/>
    <property type="match status" value="2"/>
</dbReference>
<feature type="domain" description="WHEP-TRS" evidence="11">
    <location>
        <begin position="287"/>
        <end position="350"/>
    </location>
</feature>
<dbReference type="GO" id="GO:0004816">
    <property type="term" value="F:asparagine-tRNA ligase activity"/>
    <property type="evidence" value="ECO:0007669"/>
    <property type="project" value="UniProtKB-EC"/>
</dbReference>
<accession>A0AAW1SV68</accession>
<dbReference type="NCBIfam" id="TIGR00457">
    <property type="entry name" value="asnS"/>
    <property type="match status" value="1"/>
</dbReference>
<dbReference type="HAMAP" id="MF_00534">
    <property type="entry name" value="Asn_tRNA_synth"/>
    <property type="match status" value="1"/>
</dbReference>
<dbReference type="EMBL" id="JALJOV010000841">
    <property type="protein sequence ID" value="KAK9860414.1"/>
    <property type="molecule type" value="Genomic_DNA"/>
</dbReference>
<dbReference type="EC" id="6.1.1.22" evidence="2"/>
<dbReference type="InterPro" id="IPR045864">
    <property type="entry name" value="aa-tRNA-synth_II/BPL/LPL"/>
</dbReference>
<evidence type="ECO:0000256" key="4">
    <source>
        <dbReference type="ARBA" id="ARBA00022741"/>
    </source>
</evidence>
<evidence type="ECO:0000256" key="1">
    <source>
        <dbReference type="ARBA" id="ARBA00008226"/>
    </source>
</evidence>
<evidence type="ECO:0000256" key="2">
    <source>
        <dbReference type="ARBA" id="ARBA00012816"/>
    </source>
</evidence>
<dbReference type="SUPFAM" id="SSF55681">
    <property type="entry name" value="Class II aaRS and biotin synthetases"/>
    <property type="match status" value="1"/>
</dbReference>
<evidence type="ECO:0000256" key="9">
    <source>
        <dbReference type="SAM" id="MobiDB-lite"/>
    </source>
</evidence>
<reference evidence="12 13" key="1">
    <citation type="journal article" date="2024" name="Nat. Commun.">
        <title>Phylogenomics reveals the evolutionary origins of lichenization in chlorophyte algae.</title>
        <authorList>
            <person name="Puginier C."/>
            <person name="Libourel C."/>
            <person name="Otte J."/>
            <person name="Skaloud P."/>
            <person name="Haon M."/>
            <person name="Grisel S."/>
            <person name="Petersen M."/>
            <person name="Berrin J.G."/>
            <person name="Delaux P.M."/>
            <person name="Dal Grande F."/>
            <person name="Keller J."/>
        </authorList>
    </citation>
    <scope>NUCLEOTIDE SEQUENCE [LARGE SCALE GENOMIC DNA]</scope>
    <source>
        <strain evidence="12 13">SAG 2523</strain>
    </source>
</reference>
<dbReference type="PROSITE" id="PS50862">
    <property type="entry name" value="AA_TRNA_LIGASE_II"/>
    <property type="match status" value="1"/>
</dbReference>
<evidence type="ECO:0000256" key="6">
    <source>
        <dbReference type="ARBA" id="ARBA00022917"/>
    </source>
</evidence>
<dbReference type="PANTHER" id="PTHR22594:SF34">
    <property type="entry name" value="ASPARAGINE--TRNA LIGASE, MITOCHONDRIAL-RELATED"/>
    <property type="match status" value="1"/>
</dbReference>
<dbReference type="InterPro" id="IPR002312">
    <property type="entry name" value="Asp/Asn-tRNA-synth_IIb"/>
</dbReference>
<dbReference type="Gene3D" id="2.40.50.140">
    <property type="entry name" value="Nucleic acid-binding proteins"/>
    <property type="match status" value="1"/>
</dbReference>
<evidence type="ECO:0000256" key="8">
    <source>
        <dbReference type="ARBA" id="ARBA00047844"/>
    </source>
</evidence>
<dbReference type="FunFam" id="3.30.930.10:FF:000016">
    <property type="entry name" value="Asparagine--tRNA ligase"/>
    <property type="match status" value="1"/>
</dbReference>
<evidence type="ECO:0000256" key="7">
    <source>
        <dbReference type="ARBA" id="ARBA00023146"/>
    </source>
</evidence>
<dbReference type="CDD" id="cd00776">
    <property type="entry name" value="AsxRS_core"/>
    <property type="match status" value="1"/>
</dbReference>
<dbReference type="GO" id="GO:0005739">
    <property type="term" value="C:mitochondrion"/>
    <property type="evidence" value="ECO:0007669"/>
    <property type="project" value="TreeGrafter"/>
</dbReference>
<dbReference type="CDD" id="cd04318">
    <property type="entry name" value="EcAsnRS_like_N"/>
    <property type="match status" value="1"/>
</dbReference>
<dbReference type="InterPro" id="IPR006195">
    <property type="entry name" value="aa-tRNA-synth_II"/>
</dbReference>
<dbReference type="Proteomes" id="UP001485043">
    <property type="component" value="Unassembled WGS sequence"/>
</dbReference>
<dbReference type="GO" id="GO:0006421">
    <property type="term" value="P:asparaginyl-tRNA aminoacylation"/>
    <property type="evidence" value="ECO:0007669"/>
    <property type="project" value="InterPro"/>
</dbReference>
<keyword evidence="3" id="KW-0436">Ligase</keyword>
<dbReference type="PRINTS" id="PR01042">
    <property type="entry name" value="TRNASYNTHASP"/>
</dbReference>
<dbReference type="GO" id="GO:0005524">
    <property type="term" value="F:ATP binding"/>
    <property type="evidence" value="ECO:0007669"/>
    <property type="project" value="UniProtKB-KW"/>
</dbReference>
<dbReference type="SUPFAM" id="SSF50249">
    <property type="entry name" value="Nucleic acid-binding proteins"/>
    <property type="match status" value="1"/>
</dbReference>
<protein>
    <recommendedName>
        <fullName evidence="2">asparagine--tRNA ligase</fullName>
        <ecNumber evidence="2">6.1.1.22</ecNumber>
    </recommendedName>
</protein>
<keyword evidence="6" id="KW-0648">Protein biosynthesis</keyword>
<gene>
    <name evidence="12" type="ORF">WJX84_004813</name>
</gene>
<comment type="similarity">
    <text evidence="1">Belongs to the class-II aminoacyl-tRNA synthetase family.</text>
</comment>
<dbReference type="InterPro" id="IPR012340">
    <property type="entry name" value="NA-bd_OB-fold"/>
</dbReference>
<name>A0AAW1SV68_9CHLO</name>
<dbReference type="Pfam" id="PF01336">
    <property type="entry name" value="tRNA_anti-codon"/>
    <property type="match status" value="1"/>
</dbReference>
<dbReference type="NCBIfam" id="NF003037">
    <property type="entry name" value="PRK03932.1"/>
    <property type="match status" value="1"/>
</dbReference>
<organism evidence="12 13">
    <name type="scientific">Apatococcus fuscideae</name>
    <dbReference type="NCBI Taxonomy" id="2026836"/>
    <lineage>
        <taxon>Eukaryota</taxon>
        <taxon>Viridiplantae</taxon>
        <taxon>Chlorophyta</taxon>
        <taxon>core chlorophytes</taxon>
        <taxon>Trebouxiophyceae</taxon>
        <taxon>Chlorellales</taxon>
        <taxon>Chlorellaceae</taxon>
        <taxon>Apatococcus</taxon>
    </lineage>
</organism>
<evidence type="ECO:0000256" key="3">
    <source>
        <dbReference type="ARBA" id="ARBA00022598"/>
    </source>
</evidence>
<proteinExistence type="inferred from homology"/>
<comment type="catalytic activity">
    <reaction evidence="8">
        <text>tRNA(Asn) + L-asparagine + ATP = L-asparaginyl-tRNA(Asn) + AMP + diphosphate + H(+)</text>
        <dbReference type="Rhea" id="RHEA:11180"/>
        <dbReference type="Rhea" id="RHEA-COMP:9659"/>
        <dbReference type="Rhea" id="RHEA-COMP:9674"/>
        <dbReference type="ChEBI" id="CHEBI:15378"/>
        <dbReference type="ChEBI" id="CHEBI:30616"/>
        <dbReference type="ChEBI" id="CHEBI:33019"/>
        <dbReference type="ChEBI" id="CHEBI:58048"/>
        <dbReference type="ChEBI" id="CHEBI:78442"/>
        <dbReference type="ChEBI" id="CHEBI:78515"/>
        <dbReference type="ChEBI" id="CHEBI:456215"/>
        <dbReference type="EC" id="6.1.1.22"/>
    </reaction>
</comment>
<evidence type="ECO:0000313" key="13">
    <source>
        <dbReference type="Proteomes" id="UP001485043"/>
    </source>
</evidence>
<dbReference type="PANTHER" id="PTHR22594">
    <property type="entry name" value="ASPARTYL/LYSYL-TRNA SYNTHETASE"/>
    <property type="match status" value="1"/>
</dbReference>
<evidence type="ECO:0000256" key="5">
    <source>
        <dbReference type="ARBA" id="ARBA00022840"/>
    </source>
</evidence>
<dbReference type="AlphaFoldDB" id="A0AAW1SV68"/>
<dbReference type="InterPro" id="IPR004522">
    <property type="entry name" value="Asn-tRNA-ligase"/>
</dbReference>
<dbReference type="InterPro" id="IPR004364">
    <property type="entry name" value="Aa-tRNA-synt_II"/>
</dbReference>
<evidence type="ECO:0000259" key="10">
    <source>
        <dbReference type="PROSITE" id="PS50862"/>
    </source>
</evidence>
<dbReference type="InterPro" id="IPR000738">
    <property type="entry name" value="WHEP-TRS_dom"/>
</dbReference>
<keyword evidence="4" id="KW-0547">Nucleotide-binding</keyword>
<keyword evidence="13" id="KW-1185">Reference proteome</keyword>
<feature type="domain" description="Aminoacyl-transfer RNA synthetases class-II family profile" evidence="10">
    <location>
        <begin position="388"/>
        <end position="619"/>
    </location>
</feature>
<evidence type="ECO:0000313" key="12">
    <source>
        <dbReference type="EMBL" id="KAK9860414.1"/>
    </source>
</evidence>
<dbReference type="InterPro" id="IPR004365">
    <property type="entry name" value="NA-bd_OB_tRNA"/>
</dbReference>
<dbReference type="GO" id="GO:0003676">
    <property type="term" value="F:nucleic acid binding"/>
    <property type="evidence" value="ECO:0007669"/>
    <property type="project" value="InterPro"/>
</dbReference>
<evidence type="ECO:0000259" key="11">
    <source>
        <dbReference type="PROSITE" id="PS51185"/>
    </source>
</evidence>
<dbReference type="Gene3D" id="3.30.930.10">
    <property type="entry name" value="Bira Bifunctional Protein, Domain 2"/>
    <property type="match status" value="1"/>
</dbReference>
<feature type="compositionally biased region" description="Low complexity" evidence="9">
    <location>
        <begin position="305"/>
        <end position="318"/>
    </location>
</feature>
<keyword evidence="5" id="KW-0067">ATP-binding</keyword>
<keyword evidence="7" id="KW-0030">Aminoacyl-tRNA synthetase</keyword>
<dbReference type="PROSITE" id="PS51185">
    <property type="entry name" value="WHEP_TRS_2"/>
    <property type="match status" value="1"/>
</dbReference>